<protein>
    <recommendedName>
        <fullName evidence="2">IPT/TIG domain-containing protein</fullName>
    </recommendedName>
</protein>
<accession>A0A6N6MRW4</accession>
<dbReference type="Pfam" id="PF01833">
    <property type="entry name" value="TIG"/>
    <property type="match status" value="2"/>
</dbReference>
<comment type="caution">
    <text evidence="3">The sequence shown here is derived from an EMBL/GenBank/DDBJ whole genome shotgun (WGS) entry which is preliminary data.</text>
</comment>
<reference evidence="3 4" key="1">
    <citation type="submission" date="2019-09" db="EMBL/GenBank/DDBJ databases">
        <authorList>
            <person name="Cao W.R."/>
        </authorList>
    </citation>
    <scope>NUCLEOTIDE SEQUENCE [LARGE SCALE GENOMIC DNA]</scope>
    <source>
        <strain evidence="3 4">B1N29</strain>
    </source>
</reference>
<sequence>MRFNKLLIILMLTLHVFSCSNDDNDTPPEQLVTKVELNGVLGEKISIQGENFEPNKLQVFFDLEKAQINFLSPELIEVIVPRTLERSNPTIKVINLITNKDILNENFTLRAPKISGFGGNQITFNETLVINGENFDIQKDFVEVYVNDEKAQLIHTNYDQLEVLIPHKITEASLTIKVKSQLQEAISTGLLTLRPPEIQNIINDVAWLRGNLTISGINFNPEYEYGEVFVNGVKSHFSSQNTSLFIDVPLGPYSDFKITNITYSTAGLTTSFDLDVDIENVGVMVDLCPNLNGDVVVYNNKGYIFTSKKVNSNDTMQTIEMLEFSPETEKWTKVESFGFQGYINNVVFDNDSNIYLYKGEGTNGNELTKLNLNTFTETKIDIPFHQSLSHSAIFCNDGDLFVLNGMTYENDQSIVSNKKYRYKSDVQQWEEITSNLFSDTVWKKSVVKKIFHNGNLYFSSSANTSIYRLNADYSVTIMPGTNMLFSYGTSLIGRRSNIVNERMRLYNIFDETNGIDLAFGDTYHSAGRFFVINDNIYYHKSGWLYDGKVELATYKLKKELINEIL</sequence>
<dbReference type="EMBL" id="WAAT01000004">
    <property type="protein sequence ID" value="KAB1071347.1"/>
    <property type="molecule type" value="Genomic_DNA"/>
</dbReference>
<dbReference type="InterPro" id="IPR013783">
    <property type="entry name" value="Ig-like_fold"/>
</dbReference>
<dbReference type="InterPro" id="IPR015915">
    <property type="entry name" value="Kelch-typ_b-propeller"/>
</dbReference>
<name>A0A6N6MRW4_9FLAO</name>
<feature type="domain" description="IPT/TIG" evidence="2">
    <location>
        <begin position="38"/>
        <end position="92"/>
    </location>
</feature>
<evidence type="ECO:0000259" key="2">
    <source>
        <dbReference type="Pfam" id="PF01833"/>
    </source>
</evidence>
<dbReference type="Gene3D" id="2.60.40.10">
    <property type="entry name" value="Immunoglobulins"/>
    <property type="match status" value="2"/>
</dbReference>
<dbReference type="AlphaFoldDB" id="A0A6N6MRW4"/>
<dbReference type="InterPro" id="IPR011043">
    <property type="entry name" value="Gal_Oxase/kelch_b-propeller"/>
</dbReference>
<feature type="chain" id="PRO_5027114285" description="IPT/TIG domain-containing protein" evidence="1">
    <location>
        <begin position="22"/>
        <end position="565"/>
    </location>
</feature>
<dbReference type="RefSeq" id="WP_150935988.1">
    <property type="nucleotide sequence ID" value="NZ_WAAT01000004.1"/>
</dbReference>
<dbReference type="SUPFAM" id="SSF50965">
    <property type="entry name" value="Galactose oxidase, central domain"/>
    <property type="match status" value="1"/>
</dbReference>
<dbReference type="InterPro" id="IPR002909">
    <property type="entry name" value="IPT_dom"/>
</dbReference>
<evidence type="ECO:0000313" key="4">
    <source>
        <dbReference type="Proteomes" id="UP000441333"/>
    </source>
</evidence>
<dbReference type="InterPro" id="IPR014756">
    <property type="entry name" value="Ig_E-set"/>
</dbReference>
<keyword evidence="4" id="KW-1185">Reference proteome</keyword>
<dbReference type="SUPFAM" id="SSF81296">
    <property type="entry name" value="E set domains"/>
    <property type="match status" value="1"/>
</dbReference>
<feature type="signal peptide" evidence="1">
    <location>
        <begin position="1"/>
        <end position="21"/>
    </location>
</feature>
<proteinExistence type="predicted"/>
<gene>
    <name evidence="3" type="ORF">F6U93_01070</name>
</gene>
<dbReference type="Proteomes" id="UP000441333">
    <property type="component" value="Unassembled WGS sequence"/>
</dbReference>
<evidence type="ECO:0000256" key="1">
    <source>
        <dbReference type="SAM" id="SignalP"/>
    </source>
</evidence>
<feature type="domain" description="IPT/TIG" evidence="2">
    <location>
        <begin position="112"/>
        <end position="188"/>
    </location>
</feature>
<organism evidence="3 4">
    <name type="scientific">Pseudotamlana haliotis</name>
    <dbReference type="NCBI Taxonomy" id="2614804"/>
    <lineage>
        <taxon>Bacteria</taxon>
        <taxon>Pseudomonadati</taxon>
        <taxon>Bacteroidota</taxon>
        <taxon>Flavobacteriia</taxon>
        <taxon>Flavobacteriales</taxon>
        <taxon>Flavobacteriaceae</taxon>
        <taxon>Pseudotamlana</taxon>
    </lineage>
</organism>
<evidence type="ECO:0000313" key="3">
    <source>
        <dbReference type="EMBL" id="KAB1071347.1"/>
    </source>
</evidence>
<dbReference type="Gene3D" id="2.120.10.80">
    <property type="entry name" value="Kelch-type beta propeller"/>
    <property type="match status" value="1"/>
</dbReference>
<keyword evidence="1" id="KW-0732">Signal</keyword>
<dbReference type="CDD" id="cd00603">
    <property type="entry name" value="IPT_PCSR"/>
    <property type="match status" value="1"/>
</dbReference>